<gene>
    <name evidence="7" type="ORF">H8S23_00110</name>
</gene>
<accession>A0A923KX19</accession>
<evidence type="ECO:0000256" key="1">
    <source>
        <dbReference type="ARBA" id="ARBA00004651"/>
    </source>
</evidence>
<dbReference type="AlphaFoldDB" id="A0A923KX19"/>
<feature type="transmembrane region" description="Helical" evidence="6">
    <location>
        <begin position="306"/>
        <end position="324"/>
    </location>
</feature>
<reference evidence="7" key="1">
    <citation type="submission" date="2020-08" db="EMBL/GenBank/DDBJ databases">
        <title>Genome public.</title>
        <authorList>
            <person name="Liu C."/>
            <person name="Sun Q."/>
        </authorList>
    </citation>
    <scope>NUCLEOTIDE SEQUENCE</scope>
    <source>
        <strain evidence="7">BX8</strain>
    </source>
</reference>
<comment type="caution">
    <text evidence="7">The sequence shown here is derived from an EMBL/GenBank/DDBJ whole genome shotgun (WGS) entry which is preliminary data.</text>
</comment>
<comment type="subcellular location">
    <subcellularLocation>
        <location evidence="1">Cell membrane</location>
        <topology evidence="1">Multi-pass membrane protein</topology>
    </subcellularLocation>
</comment>
<evidence type="ECO:0008006" key="9">
    <source>
        <dbReference type="Google" id="ProtNLM"/>
    </source>
</evidence>
<proteinExistence type="predicted"/>
<keyword evidence="4 6" id="KW-1133">Transmembrane helix</keyword>
<dbReference type="EMBL" id="JACONZ010000001">
    <property type="protein sequence ID" value="MBC5579909.1"/>
    <property type="molecule type" value="Genomic_DNA"/>
</dbReference>
<dbReference type="Proteomes" id="UP000659630">
    <property type="component" value="Unassembled WGS sequence"/>
</dbReference>
<evidence type="ECO:0000256" key="5">
    <source>
        <dbReference type="ARBA" id="ARBA00023136"/>
    </source>
</evidence>
<dbReference type="InterPro" id="IPR001851">
    <property type="entry name" value="ABC_transp_permease"/>
</dbReference>
<protein>
    <recommendedName>
        <fullName evidence="9">ABC transporter permease</fullName>
    </recommendedName>
</protein>
<dbReference type="RefSeq" id="WP_186886290.1">
    <property type="nucleotide sequence ID" value="NZ_JACONZ010000001.1"/>
</dbReference>
<keyword evidence="2" id="KW-1003">Cell membrane</keyword>
<name>A0A923KX19_9FIRM</name>
<dbReference type="PANTHER" id="PTHR43370:SF2">
    <property type="entry name" value="ABC TRANSPORTER PERMEASE PROTEIN"/>
    <property type="match status" value="1"/>
</dbReference>
<dbReference type="Pfam" id="PF02653">
    <property type="entry name" value="BPD_transp_2"/>
    <property type="match status" value="1"/>
</dbReference>
<evidence type="ECO:0000313" key="8">
    <source>
        <dbReference type="Proteomes" id="UP000659630"/>
    </source>
</evidence>
<feature type="transmembrane region" description="Helical" evidence="6">
    <location>
        <begin position="93"/>
        <end position="119"/>
    </location>
</feature>
<dbReference type="PANTHER" id="PTHR43370">
    <property type="entry name" value="SUGAR ABC TRANSPORTER INTEGRAL MEMBRANE PROTEIN-RELATED"/>
    <property type="match status" value="1"/>
</dbReference>
<evidence type="ECO:0000256" key="3">
    <source>
        <dbReference type="ARBA" id="ARBA00022692"/>
    </source>
</evidence>
<feature type="transmembrane region" description="Helical" evidence="6">
    <location>
        <begin position="232"/>
        <end position="251"/>
    </location>
</feature>
<evidence type="ECO:0000256" key="4">
    <source>
        <dbReference type="ARBA" id="ARBA00022989"/>
    </source>
</evidence>
<sequence>MTAQQNLLFSAFSAIFSNDYLASVLLVGTFLMFTVIGVIFARRSGVFFLAAEGVLVFSATAGYFANAAVRAALLGGAAEGTDAYAAALGRANALGWMAGLLCGLAGGMAFTLVFCWFLLRVKSNVLLTSFALNIFASASAGVLVHLVNRGDGAVSSAVAAALPSLKLSALSELPVLGGLLGNTGWFTYLALLLPPAAFYLLNRTGFGLRLRAAEENHIALTATGLSASRTQLYGMLFAGAAVSLGGVTLVMAGPAPVFSALPQGEGYLALAAVWACDGRLWKSSIAVLLLALVGALTHVLQGLPLPISLIQALLYAAALAGLLLHSHNDKHRHKVSLRAQRRIVEGKETVKKKKRRAGRPEKKK</sequence>
<evidence type="ECO:0000256" key="2">
    <source>
        <dbReference type="ARBA" id="ARBA00022475"/>
    </source>
</evidence>
<dbReference type="GO" id="GO:0022857">
    <property type="term" value="F:transmembrane transporter activity"/>
    <property type="evidence" value="ECO:0007669"/>
    <property type="project" value="InterPro"/>
</dbReference>
<dbReference type="CDD" id="cd06580">
    <property type="entry name" value="TM_PBP1_transp_TpRbsC_like"/>
    <property type="match status" value="1"/>
</dbReference>
<feature type="transmembrane region" description="Helical" evidence="6">
    <location>
        <begin position="53"/>
        <end position="73"/>
    </location>
</feature>
<evidence type="ECO:0000256" key="6">
    <source>
        <dbReference type="SAM" id="Phobius"/>
    </source>
</evidence>
<evidence type="ECO:0000313" key="7">
    <source>
        <dbReference type="EMBL" id="MBC5579909.1"/>
    </source>
</evidence>
<keyword evidence="5 6" id="KW-0472">Membrane</keyword>
<feature type="transmembrane region" description="Helical" evidence="6">
    <location>
        <begin position="20"/>
        <end position="41"/>
    </location>
</feature>
<dbReference type="GO" id="GO:0005886">
    <property type="term" value="C:plasma membrane"/>
    <property type="evidence" value="ECO:0007669"/>
    <property type="project" value="UniProtKB-SubCell"/>
</dbReference>
<organism evidence="7 8">
    <name type="scientific">Anaerofilum hominis</name>
    <dbReference type="NCBI Taxonomy" id="2763016"/>
    <lineage>
        <taxon>Bacteria</taxon>
        <taxon>Bacillati</taxon>
        <taxon>Bacillota</taxon>
        <taxon>Clostridia</taxon>
        <taxon>Eubacteriales</taxon>
        <taxon>Oscillospiraceae</taxon>
        <taxon>Anaerofilum</taxon>
    </lineage>
</organism>
<keyword evidence="3 6" id="KW-0812">Transmembrane</keyword>
<feature type="transmembrane region" description="Helical" evidence="6">
    <location>
        <begin position="126"/>
        <end position="147"/>
    </location>
</feature>
<keyword evidence="8" id="KW-1185">Reference proteome</keyword>
<feature type="transmembrane region" description="Helical" evidence="6">
    <location>
        <begin position="183"/>
        <end position="201"/>
    </location>
</feature>